<dbReference type="AlphaFoldDB" id="A0A286ICW2"/>
<keyword evidence="3" id="KW-0804">Transcription</keyword>
<sequence>MNTNALIPHHSPPPGHARAGLSRVISAINTADFFPAMLDYLRSIVPFSGAFITHLHPKRPPDHIYDNVRAERHREVVDQYLDTAYLLDPVYDVFLSGRCNCAMRLRDIAPDQFLRSTYYQRYYKNIALRDEMAILVPQGNGAIFYSLGRIGDEPRFSSRAVRAFEAEIGIIGALTGKHFERGHSGPVASEATSPDRMLSAALDAFGEDILTAREREVATLILKGHSSASISTVAGIAVGTVKIHRKNIYRKLSISSQSELLSKFLRSVLS</sequence>
<organism evidence="5 6">
    <name type="scientific">Hoeflea halophila</name>
    <dbReference type="NCBI Taxonomy" id="714899"/>
    <lineage>
        <taxon>Bacteria</taxon>
        <taxon>Pseudomonadati</taxon>
        <taxon>Pseudomonadota</taxon>
        <taxon>Alphaproteobacteria</taxon>
        <taxon>Hyphomicrobiales</taxon>
        <taxon>Rhizobiaceae</taxon>
        <taxon>Hoeflea</taxon>
    </lineage>
</organism>
<dbReference type="InterPro" id="IPR036388">
    <property type="entry name" value="WH-like_DNA-bd_sf"/>
</dbReference>
<dbReference type="GO" id="GO:0006355">
    <property type="term" value="P:regulation of DNA-templated transcription"/>
    <property type="evidence" value="ECO:0007669"/>
    <property type="project" value="InterPro"/>
</dbReference>
<accession>A0A286ICW2</accession>
<dbReference type="PANTHER" id="PTHR44688">
    <property type="entry name" value="DNA-BINDING TRANSCRIPTIONAL ACTIVATOR DEVR_DOSR"/>
    <property type="match status" value="1"/>
</dbReference>
<evidence type="ECO:0000313" key="6">
    <source>
        <dbReference type="Proteomes" id="UP000219465"/>
    </source>
</evidence>
<name>A0A286ICW2_9HYPH</name>
<feature type="domain" description="HTH luxR-type" evidence="4">
    <location>
        <begin position="203"/>
        <end position="268"/>
    </location>
</feature>
<evidence type="ECO:0000259" key="4">
    <source>
        <dbReference type="PROSITE" id="PS50043"/>
    </source>
</evidence>
<evidence type="ECO:0000313" key="5">
    <source>
        <dbReference type="EMBL" id="SOE17134.1"/>
    </source>
</evidence>
<dbReference type="SMART" id="SM00421">
    <property type="entry name" value="HTH_LUXR"/>
    <property type="match status" value="1"/>
</dbReference>
<keyword evidence="1" id="KW-0805">Transcription regulation</keyword>
<evidence type="ECO:0000256" key="3">
    <source>
        <dbReference type="ARBA" id="ARBA00023163"/>
    </source>
</evidence>
<dbReference type="SUPFAM" id="SSF46894">
    <property type="entry name" value="C-terminal effector domain of the bipartite response regulators"/>
    <property type="match status" value="1"/>
</dbReference>
<dbReference type="CDD" id="cd06170">
    <property type="entry name" value="LuxR_C_like"/>
    <property type="match status" value="1"/>
</dbReference>
<dbReference type="Pfam" id="PF00196">
    <property type="entry name" value="GerE"/>
    <property type="match status" value="1"/>
</dbReference>
<dbReference type="EMBL" id="OCPC01000002">
    <property type="protein sequence ID" value="SOE17134.1"/>
    <property type="molecule type" value="Genomic_DNA"/>
</dbReference>
<dbReference type="PRINTS" id="PR00038">
    <property type="entry name" value="HTHLUXR"/>
</dbReference>
<dbReference type="PROSITE" id="PS50043">
    <property type="entry name" value="HTH_LUXR_2"/>
    <property type="match status" value="1"/>
</dbReference>
<dbReference type="Gene3D" id="1.10.10.10">
    <property type="entry name" value="Winged helix-like DNA-binding domain superfamily/Winged helix DNA-binding domain"/>
    <property type="match status" value="1"/>
</dbReference>
<proteinExistence type="predicted"/>
<dbReference type="GO" id="GO:0003677">
    <property type="term" value="F:DNA binding"/>
    <property type="evidence" value="ECO:0007669"/>
    <property type="project" value="UniProtKB-KW"/>
</dbReference>
<dbReference type="RefSeq" id="WP_179759008.1">
    <property type="nucleotide sequence ID" value="NZ_OCPC01000002.1"/>
</dbReference>
<protein>
    <submittedName>
        <fullName evidence="5">LuxR family transcriptional regulator</fullName>
    </submittedName>
</protein>
<reference evidence="6" key="1">
    <citation type="submission" date="2017-08" db="EMBL/GenBank/DDBJ databases">
        <authorList>
            <person name="Varghese N."/>
            <person name="Submissions S."/>
        </authorList>
    </citation>
    <scope>NUCLEOTIDE SEQUENCE [LARGE SCALE GENOMIC DNA]</scope>
    <source>
        <strain evidence="6">KCTC 23107</strain>
    </source>
</reference>
<evidence type="ECO:0000256" key="1">
    <source>
        <dbReference type="ARBA" id="ARBA00023015"/>
    </source>
</evidence>
<dbReference type="Proteomes" id="UP000219465">
    <property type="component" value="Unassembled WGS sequence"/>
</dbReference>
<gene>
    <name evidence="5" type="ORF">SAMN05877838_2023</name>
</gene>
<keyword evidence="2" id="KW-0238">DNA-binding</keyword>
<dbReference type="InterPro" id="IPR016032">
    <property type="entry name" value="Sig_transdc_resp-reg_C-effctor"/>
</dbReference>
<dbReference type="InterPro" id="IPR000792">
    <property type="entry name" value="Tscrpt_reg_LuxR_C"/>
</dbReference>
<dbReference type="PANTHER" id="PTHR44688:SF16">
    <property type="entry name" value="DNA-BINDING TRANSCRIPTIONAL ACTIVATOR DEVR_DOSR"/>
    <property type="match status" value="1"/>
</dbReference>
<evidence type="ECO:0000256" key="2">
    <source>
        <dbReference type="ARBA" id="ARBA00023125"/>
    </source>
</evidence>
<keyword evidence="6" id="KW-1185">Reference proteome</keyword>